<name>A0ABS8ESY8_9FLAO</name>
<reference evidence="2" key="2">
    <citation type="submission" date="2023-07" db="EMBL/GenBank/DDBJ databases">
        <title>Genome of Winogradskyella sp. E313.</title>
        <authorList>
            <person name="Zhou Y."/>
        </authorList>
    </citation>
    <scope>NUCLEOTIDE SEQUENCE [LARGE SCALE GENOMIC DNA]</scope>
    <source>
        <strain evidence="2">E313</strain>
    </source>
</reference>
<keyword evidence="2" id="KW-1185">Reference proteome</keyword>
<dbReference type="EMBL" id="JAFMPT010000038">
    <property type="protein sequence ID" value="MCC1485630.1"/>
    <property type="molecule type" value="Genomic_DNA"/>
</dbReference>
<protein>
    <submittedName>
        <fullName evidence="1">Uncharacterized protein</fullName>
    </submittedName>
</protein>
<dbReference type="Pfam" id="PF03682">
    <property type="entry name" value="UPF0158"/>
    <property type="match status" value="1"/>
</dbReference>
<dbReference type="RefSeq" id="WP_227478120.1">
    <property type="nucleotide sequence ID" value="NZ_JAFMPT010000038.1"/>
</dbReference>
<gene>
    <name evidence="1" type="ORF">J1C55_13600</name>
</gene>
<sequence>MEKAIIKKIAQELDSGFNCYYNSKTDEIVAIPNFSQFTDDEDFKEAFSDSLEKVKKHKTDFIKIEALESFESFKIMELFVEQMSEQNLKAELENVLANKKPFQNFKHKVDHSDFRQNWFEFKQKELEKKVENELERGKPAHNNVYKK</sequence>
<comment type="caution">
    <text evidence="1">The sequence shown here is derived from an EMBL/GenBank/DDBJ whole genome shotgun (WGS) entry which is preliminary data.</text>
</comment>
<evidence type="ECO:0000313" key="2">
    <source>
        <dbReference type="Proteomes" id="UP000778797"/>
    </source>
</evidence>
<dbReference type="Proteomes" id="UP000778797">
    <property type="component" value="Unassembled WGS sequence"/>
</dbReference>
<organism evidence="1 2">
    <name type="scientific">Winogradskyella immobilis</name>
    <dbReference type="NCBI Taxonomy" id="2816852"/>
    <lineage>
        <taxon>Bacteria</taxon>
        <taxon>Pseudomonadati</taxon>
        <taxon>Bacteroidota</taxon>
        <taxon>Flavobacteriia</taxon>
        <taxon>Flavobacteriales</taxon>
        <taxon>Flavobacteriaceae</taxon>
        <taxon>Winogradskyella</taxon>
    </lineage>
</organism>
<reference evidence="2" key="1">
    <citation type="submission" date="2021-03" db="EMBL/GenBank/DDBJ databases">
        <title>Genome of Cognatishimia sp. F0-27.</title>
        <authorList>
            <person name="Ping X."/>
        </authorList>
    </citation>
    <scope>NUCLEOTIDE SEQUENCE [LARGE SCALE GENOMIC DNA]</scope>
    <source>
        <strain evidence="2">E313</strain>
    </source>
</reference>
<dbReference type="InterPro" id="IPR005361">
    <property type="entry name" value="UPF0158"/>
</dbReference>
<accession>A0ABS8ESY8</accession>
<evidence type="ECO:0000313" key="1">
    <source>
        <dbReference type="EMBL" id="MCC1485630.1"/>
    </source>
</evidence>
<proteinExistence type="predicted"/>